<dbReference type="Gene3D" id="3.10.200.10">
    <property type="entry name" value="Alpha carbonic anhydrase"/>
    <property type="match status" value="1"/>
</dbReference>
<comment type="catalytic activity">
    <reaction evidence="7 8">
        <text>hydrogencarbonate + H(+) = CO2 + H2O</text>
        <dbReference type="Rhea" id="RHEA:10748"/>
        <dbReference type="ChEBI" id="CHEBI:15377"/>
        <dbReference type="ChEBI" id="CHEBI:15378"/>
        <dbReference type="ChEBI" id="CHEBI:16526"/>
        <dbReference type="ChEBI" id="CHEBI:17544"/>
        <dbReference type="EC" id="4.2.1.1"/>
    </reaction>
</comment>
<dbReference type="EMBL" id="CP092877">
    <property type="protein sequence ID" value="UYV78013.1"/>
    <property type="molecule type" value="Genomic_DNA"/>
</dbReference>
<dbReference type="SUPFAM" id="SSF51069">
    <property type="entry name" value="Carbonic anhydrase"/>
    <property type="match status" value="1"/>
</dbReference>
<keyword evidence="5 8" id="KW-0862">Zinc</keyword>
<comment type="function">
    <text evidence="1 8">Reversible hydration of carbon dioxide.</text>
</comment>
<keyword evidence="11" id="KW-1185">Reference proteome</keyword>
<evidence type="ECO:0000256" key="4">
    <source>
        <dbReference type="ARBA" id="ARBA00022723"/>
    </source>
</evidence>
<feature type="domain" description="Alpha-carbonic anhydrase" evidence="9">
    <location>
        <begin position="1"/>
        <end position="239"/>
    </location>
</feature>
<evidence type="ECO:0000259" key="9">
    <source>
        <dbReference type="PROSITE" id="PS51144"/>
    </source>
</evidence>
<protein>
    <recommendedName>
        <fullName evidence="3 8">Carbonic anhydrase</fullName>
        <ecNumber evidence="3 8">4.2.1.1</ecNumber>
    </recommendedName>
</protein>
<evidence type="ECO:0000256" key="2">
    <source>
        <dbReference type="ARBA" id="ARBA00010718"/>
    </source>
</evidence>
<organism evidence="10 11">
    <name type="scientific">Cordylochernes scorpioides</name>
    <dbReference type="NCBI Taxonomy" id="51811"/>
    <lineage>
        <taxon>Eukaryota</taxon>
        <taxon>Metazoa</taxon>
        <taxon>Ecdysozoa</taxon>
        <taxon>Arthropoda</taxon>
        <taxon>Chelicerata</taxon>
        <taxon>Arachnida</taxon>
        <taxon>Pseudoscorpiones</taxon>
        <taxon>Cheliferoidea</taxon>
        <taxon>Chernetidae</taxon>
        <taxon>Cordylochernes</taxon>
    </lineage>
</organism>
<dbReference type="PANTHER" id="PTHR18952">
    <property type="entry name" value="CARBONIC ANHYDRASE"/>
    <property type="match status" value="1"/>
</dbReference>
<evidence type="ECO:0000256" key="8">
    <source>
        <dbReference type="RuleBase" id="RU367011"/>
    </source>
</evidence>
<evidence type="ECO:0000313" key="11">
    <source>
        <dbReference type="Proteomes" id="UP001235939"/>
    </source>
</evidence>
<dbReference type="InterPro" id="IPR018338">
    <property type="entry name" value="Carbonic_anhydrase_a-class_CS"/>
</dbReference>
<evidence type="ECO:0000256" key="6">
    <source>
        <dbReference type="ARBA" id="ARBA00023239"/>
    </source>
</evidence>
<keyword evidence="6 8" id="KW-0456">Lyase</keyword>
<keyword evidence="4 8" id="KW-0479">Metal-binding</keyword>
<dbReference type="PANTHER" id="PTHR18952:SF265">
    <property type="entry name" value="CARBONIC ANHYDRASE"/>
    <property type="match status" value="1"/>
</dbReference>
<comment type="cofactor">
    <cofactor evidence="8">
        <name>Zn(2+)</name>
        <dbReference type="ChEBI" id="CHEBI:29105"/>
    </cofactor>
</comment>
<dbReference type="PROSITE" id="PS00162">
    <property type="entry name" value="ALPHA_CA_1"/>
    <property type="match status" value="1"/>
</dbReference>
<sequence length="262" mass="28782">MYPKCSGEFQSPIDIDLGRTHVSKSLGHLELTGYGRELKGASVVNNGHTVQCSSDSDISIEGAGLTNAYKFEQFHLHWGQADLTGSEHTIDNKSFPLELHVVHYNTKYASFGKAVGKPEGLAVVGVLFEVRKKDNPILAPLIKAIEQAVRPGGERVRVQGLKLKSLLPESLSPYYRYSGSLTTPPCSEGVVWTLLADRPYIGAEQLERLRQLENDDGQSMAPNYRPVQPLNGRKVEVGSAANICLNIWMFALMAALTLEKFA</sequence>
<evidence type="ECO:0000256" key="3">
    <source>
        <dbReference type="ARBA" id="ARBA00012925"/>
    </source>
</evidence>
<dbReference type="Proteomes" id="UP001235939">
    <property type="component" value="Chromosome 15"/>
</dbReference>
<dbReference type="PROSITE" id="PS51144">
    <property type="entry name" value="ALPHA_CA_2"/>
    <property type="match status" value="1"/>
</dbReference>
<dbReference type="CDD" id="cd00326">
    <property type="entry name" value="alpha_CA"/>
    <property type="match status" value="1"/>
</dbReference>
<dbReference type="InterPro" id="IPR023561">
    <property type="entry name" value="Carbonic_anhydrase_a-class"/>
</dbReference>
<dbReference type="InterPro" id="IPR036398">
    <property type="entry name" value="CA_dom_sf"/>
</dbReference>
<evidence type="ECO:0000256" key="1">
    <source>
        <dbReference type="ARBA" id="ARBA00002904"/>
    </source>
</evidence>
<dbReference type="InterPro" id="IPR001148">
    <property type="entry name" value="CA_dom"/>
</dbReference>
<reference evidence="10 11" key="1">
    <citation type="submission" date="2022-01" db="EMBL/GenBank/DDBJ databases">
        <title>A chromosomal length assembly of Cordylochernes scorpioides.</title>
        <authorList>
            <person name="Zeh D."/>
            <person name="Zeh J."/>
        </authorList>
    </citation>
    <scope>NUCLEOTIDE SEQUENCE [LARGE SCALE GENOMIC DNA]</scope>
    <source>
        <strain evidence="10">IN4F17</strain>
        <tissue evidence="10">Whole Body</tissue>
    </source>
</reference>
<evidence type="ECO:0000313" key="10">
    <source>
        <dbReference type="EMBL" id="UYV78013.1"/>
    </source>
</evidence>
<evidence type="ECO:0000256" key="7">
    <source>
        <dbReference type="ARBA" id="ARBA00048348"/>
    </source>
</evidence>
<dbReference type="Pfam" id="PF00194">
    <property type="entry name" value="Carb_anhydrase"/>
    <property type="match status" value="1"/>
</dbReference>
<proteinExistence type="inferred from homology"/>
<gene>
    <name evidence="10" type="ORF">LAZ67_15003195</name>
</gene>
<name>A0ABY6LDN1_9ARAC</name>
<dbReference type="SMART" id="SM01057">
    <property type="entry name" value="Carb_anhydrase"/>
    <property type="match status" value="1"/>
</dbReference>
<dbReference type="EC" id="4.2.1.1" evidence="3 8"/>
<accession>A0ABY6LDN1</accession>
<comment type="similarity">
    <text evidence="2 8">Belongs to the alpha-carbonic anhydrase family.</text>
</comment>
<evidence type="ECO:0000256" key="5">
    <source>
        <dbReference type="ARBA" id="ARBA00022833"/>
    </source>
</evidence>